<evidence type="ECO:0000259" key="13">
    <source>
        <dbReference type="Pfam" id="PF00912"/>
    </source>
</evidence>
<dbReference type="EC" id="2.4.99.28" evidence="10"/>
<dbReference type="PANTHER" id="PTHR32282">
    <property type="entry name" value="BINDING PROTEIN TRANSPEPTIDASE, PUTATIVE-RELATED"/>
    <property type="match status" value="1"/>
</dbReference>
<proteinExistence type="inferred from homology"/>
<dbReference type="GO" id="GO:0008658">
    <property type="term" value="F:penicillin binding"/>
    <property type="evidence" value="ECO:0007669"/>
    <property type="project" value="InterPro"/>
</dbReference>
<evidence type="ECO:0000313" key="15">
    <source>
        <dbReference type="EMBL" id="ADI29058.1"/>
    </source>
</evidence>
<comment type="similarity">
    <text evidence="3">In the N-terminal section; belongs to the glycosyltransferase 51 family.</text>
</comment>
<dbReference type="HOGENOM" id="CLU_006354_7_3_4"/>
<sequence length="779" mass="85754">MPILQRLRSSKLLKHSLLALLILGLVLISLRLYPKPALSSLIPHSTAIYAADGTLLRLTLASDAQYQIWVSLKDISPNAVEAVKLYEDRYFDWHFGINPIALLRGMVRTYSGGSRQGASTISMQLARGLYGIDSRTVSGKVKQILAAIWLESRYSKHDILEAYLNIAPYGGNIKGIATASLFYFNKPTRRLNLPETITLAVIPQNPNKRLSINNKNAQLNEARIRLWQDWLGKHPEDAKYSADMRLPAQSLKEAKRLSGQNLPFLAPHFTDALLAEHRNQAIIQTGLNINAQATLERMITSYIENNKNLGINNVSAILYDAKTMQVKALVGSADYFNAAIHGQVNGTSAKRSPGSTLKPFIYGLAMDQSLIHPASILKDAPTSFGPYSPENFDGRFIGPITATDALIRSRNVPAVSLAAKLTQPSLYDFLKNAGVSDLKSESHYGLALALGGGELTMEELVSLYAMLANHGRFAPYALTKGNAATFPLLSEESAYITLDMLRQNPRPDTGEPDLYKTAWKTGTSWGFHDAWTIGVSGNNVLAVWVGNFDGKPNPAFIGIKTAAPLFFQILDSLRHQRLLNPKTEVEAMPPHTLTKVKVCTASGDLPNQYCKNLSETWFIPGKSPIKISTLHRPVYFDNTTNQVVCGAGANTREEIIEFWSSDMLRLFREAGMPRRVPPTLPAECSNNRNQVIDDKPQITSPLRGVTYTIRLSKPETIALKANRGGQGAIYWFANNGFIAKSEAGAGIAWSPQKAGHYLLRAVDNTGQSDSREVVVEFVP</sequence>
<evidence type="ECO:0000256" key="7">
    <source>
        <dbReference type="ARBA" id="ARBA00022679"/>
    </source>
</evidence>
<keyword evidence="4" id="KW-0121">Carboxypeptidase</keyword>
<name>D7DNP1_METV0</name>
<evidence type="ECO:0000256" key="3">
    <source>
        <dbReference type="ARBA" id="ARBA00007739"/>
    </source>
</evidence>
<evidence type="ECO:0000256" key="11">
    <source>
        <dbReference type="ARBA" id="ARBA00049902"/>
    </source>
</evidence>
<dbReference type="InterPro" id="IPR050396">
    <property type="entry name" value="Glycosyltr_51/Transpeptidase"/>
</dbReference>
<dbReference type="InterPro" id="IPR001460">
    <property type="entry name" value="PCN-bd_Tpept"/>
</dbReference>
<dbReference type="Pfam" id="PF00905">
    <property type="entry name" value="Transpeptidase"/>
    <property type="match status" value="1"/>
</dbReference>
<dbReference type="PANTHER" id="PTHR32282:SF15">
    <property type="entry name" value="PENICILLIN-BINDING PROTEIN 1C"/>
    <property type="match status" value="1"/>
</dbReference>
<keyword evidence="9" id="KW-0511">Multifunctional enzyme</keyword>
<evidence type="ECO:0000259" key="12">
    <source>
        <dbReference type="Pfam" id="PF00905"/>
    </source>
</evidence>
<accession>D7DNP1</accession>
<dbReference type="GO" id="GO:0009252">
    <property type="term" value="P:peptidoglycan biosynthetic process"/>
    <property type="evidence" value="ECO:0007669"/>
    <property type="project" value="UniProtKB-UniPathway"/>
</dbReference>
<evidence type="ECO:0000259" key="14">
    <source>
        <dbReference type="Pfam" id="PF06832"/>
    </source>
</evidence>
<dbReference type="InterPro" id="IPR001264">
    <property type="entry name" value="Glyco_trans_51"/>
</dbReference>
<feature type="domain" description="Penicillin-binding C-terminal" evidence="14">
    <location>
        <begin position="689"/>
        <end position="773"/>
    </location>
</feature>
<dbReference type="Proteomes" id="UP000000383">
    <property type="component" value="Chromosome"/>
</dbReference>
<dbReference type="InterPro" id="IPR011815">
    <property type="entry name" value="PBP_1c"/>
</dbReference>
<keyword evidence="7" id="KW-0808">Transferase</keyword>
<dbReference type="SUPFAM" id="SSF56601">
    <property type="entry name" value="beta-lactamase/transpeptidase-like"/>
    <property type="match status" value="1"/>
</dbReference>
<dbReference type="SUPFAM" id="SSF53955">
    <property type="entry name" value="Lysozyme-like"/>
    <property type="match status" value="1"/>
</dbReference>
<dbReference type="NCBIfam" id="TIGR02073">
    <property type="entry name" value="PBP_1c"/>
    <property type="match status" value="1"/>
</dbReference>
<dbReference type="Pfam" id="PF06832">
    <property type="entry name" value="BiPBP_C"/>
    <property type="match status" value="1"/>
</dbReference>
<evidence type="ECO:0000256" key="6">
    <source>
        <dbReference type="ARBA" id="ARBA00022676"/>
    </source>
</evidence>
<dbReference type="InterPro" id="IPR036950">
    <property type="entry name" value="PBP_transglycosylase"/>
</dbReference>
<dbReference type="CAZy" id="GT51">
    <property type="family name" value="Glycosyltransferase Family 51"/>
</dbReference>
<dbReference type="GO" id="GO:0008955">
    <property type="term" value="F:peptidoglycan glycosyltransferase activity"/>
    <property type="evidence" value="ECO:0007669"/>
    <property type="project" value="UniProtKB-EC"/>
</dbReference>
<comment type="pathway">
    <text evidence="1">Cell wall biogenesis; peptidoglycan biosynthesis.</text>
</comment>
<dbReference type="Pfam" id="PF00912">
    <property type="entry name" value="Transgly"/>
    <property type="match status" value="1"/>
</dbReference>
<feature type="domain" description="Penicillin-binding protein transpeptidase" evidence="12">
    <location>
        <begin position="315"/>
        <end position="569"/>
    </location>
</feature>
<dbReference type="GO" id="GO:0004180">
    <property type="term" value="F:carboxypeptidase activity"/>
    <property type="evidence" value="ECO:0007669"/>
    <property type="project" value="UniProtKB-KW"/>
</dbReference>
<dbReference type="Gene3D" id="3.40.710.10">
    <property type="entry name" value="DD-peptidase/beta-lactamase superfamily"/>
    <property type="match status" value="1"/>
</dbReference>
<keyword evidence="16" id="KW-1185">Reference proteome</keyword>
<dbReference type="UniPathway" id="UPA00219"/>
<keyword evidence="5" id="KW-0645">Protease</keyword>
<evidence type="ECO:0000256" key="4">
    <source>
        <dbReference type="ARBA" id="ARBA00022645"/>
    </source>
</evidence>
<dbReference type="GO" id="GO:0006508">
    <property type="term" value="P:proteolysis"/>
    <property type="evidence" value="ECO:0007669"/>
    <property type="project" value="UniProtKB-KW"/>
</dbReference>
<comment type="similarity">
    <text evidence="2">In the C-terminal section; belongs to the transpeptidase family.</text>
</comment>
<reference evidence="15 16" key="2">
    <citation type="journal article" date="2011" name="J. Bacteriol.">
        <title>Genomes of three methylotrophs from a single niche uncover genetic and metabolic divergence of Methylophilaceae.</title>
        <authorList>
            <person name="Lapidus A."/>
            <person name="Clum A."/>
            <person name="Labutti K."/>
            <person name="Kaluzhnaya M.G."/>
            <person name="Lim S."/>
            <person name="Beck D.A."/>
            <person name="Glavina Del Rio T."/>
            <person name="Nolan M."/>
            <person name="Mavromatis K."/>
            <person name="Huntemann M."/>
            <person name="Lucas S."/>
            <person name="Lidstrom M.E."/>
            <person name="Ivanova N."/>
            <person name="Chistoserdova L."/>
        </authorList>
    </citation>
    <scope>NUCLEOTIDE SEQUENCE [LARGE SCALE GENOMIC DNA]</scope>
    <source>
        <strain evidence="15 16">301</strain>
    </source>
</reference>
<dbReference type="AlphaFoldDB" id="D7DNP1"/>
<dbReference type="Gene3D" id="1.10.3810.10">
    <property type="entry name" value="Biosynthetic peptidoglycan transglycosylase-like"/>
    <property type="match status" value="1"/>
</dbReference>
<dbReference type="InterPro" id="IPR012338">
    <property type="entry name" value="Beta-lactam/transpept-like"/>
</dbReference>
<evidence type="ECO:0000256" key="1">
    <source>
        <dbReference type="ARBA" id="ARBA00004752"/>
    </source>
</evidence>
<dbReference type="InterPro" id="IPR023346">
    <property type="entry name" value="Lysozyme-like_dom_sf"/>
</dbReference>
<keyword evidence="8" id="KW-0378">Hydrolase</keyword>
<dbReference type="EMBL" id="CP002056">
    <property type="protein sequence ID" value="ADI29058.1"/>
    <property type="molecule type" value="Genomic_DNA"/>
</dbReference>
<protein>
    <recommendedName>
        <fullName evidence="10">peptidoglycan glycosyltransferase</fullName>
        <ecNumber evidence="10">2.4.99.28</ecNumber>
    </recommendedName>
</protein>
<organism evidence="15 16">
    <name type="scientific">Methylotenera versatilis (strain 301)</name>
    <dbReference type="NCBI Taxonomy" id="666681"/>
    <lineage>
        <taxon>Bacteria</taxon>
        <taxon>Pseudomonadati</taxon>
        <taxon>Pseudomonadota</taxon>
        <taxon>Betaproteobacteria</taxon>
        <taxon>Nitrosomonadales</taxon>
        <taxon>Methylophilaceae</taxon>
        <taxon>Methylotenera</taxon>
    </lineage>
</organism>
<evidence type="ECO:0000256" key="10">
    <source>
        <dbReference type="ARBA" id="ARBA00044770"/>
    </source>
</evidence>
<evidence type="ECO:0000256" key="5">
    <source>
        <dbReference type="ARBA" id="ARBA00022670"/>
    </source>
</evidence>
<evidence type="ECO:0000313" key="16">
    <source>
        <dbReference type="Proteomes" id="UP000000383"/>
    </source>
</evidence>
<dbReference type="OrthoDB" id="9766909at2"/>
<reference evidence="16" key="1">
    <citation type="submission" date="2010-05" db="EMBL/GenBank/DDBJ databases">
        <title>Complete sequence of Methylotenera sp. 301.</title>
        <authorList>
            <person name="Lucas S."/>
            <person name="Copeland A."/>
            <person name="Lapidus A."/>
            <person name="Cheng J.-F."/>
            <person name="Bruce D."/>
            <person name="Goodwin L."/>
            <person name="Pitluck S."/>
            <person name="Clum A."/>
            <person name="Land M."/>
            <person name="Hauser L."/>
            <person name="Kyrpides N."/>
            <person name="Ivanova N."/>
            <person name="Chistoservova L."/>
            <person name="Kalyuzhnaya M."/>
            <person name="Woyke T."/>
        </authorList>
    </citation>
    <scope>NUCLEOTIDE SEQUENCE [LARGE SCALE GENOMIC DNA]</scope>
    <source>
        <strain evidence="16">301</strain>
    </source>
</reference>
<evidence type="ECO:0000256" key="8">
    <source>
        <dbReference type="ARBA" id="ARBA00022801"/>
    </source>
</evidence>
<dbReference type="InterPro" id="IPR009647">
    <property type="entry name" value="PBP_C"/>
</dbReference>
<evidence type="ECO:0000256" key="2">
    <source>
        <dbReference type="ARBA" id="ARBA00007090"/>
    </source>
</evidence>
<dbReference type="GO" id="GO:0030288">
    <property type="term" value="C:outer membrane-bounded periplasmic space"/>
    <property type="evidence" value="ECO:0007669"/>
    <property type="project" value="TreeGrafter"/>
</dbReference>
<evidence type="ECO:0000256" key="9">
    <source>
        <dbReference type="ARBA" id="ARBA00023268"/>
    </source>
</evidence>
<gene>
    <name evidence="15" type="ordered locus">M301_0674</name>
</gene>
<dbReference type="STRING" id="666681.M301_0674"/>
<keyword evidence="6" id="KW-0328">Glycosyltransferase</keyword>
<comment type="catalytic activity">
    <reaction evidence="11">
        <text>[GlcNAc-(1-&gt;4)-Mur2Ac(oyl-L-Ala-gamma-D-Glu-L-Lys-D-Ala-D-Ala)](n)-di-trans,octa-cis-undecaprenyl diphosphate + beta-D-GlcNAc-(1-&gt;4)-Mur2Ac(oyl-L-Ala-gamma-D-Glu-L-Lys-D-Ala-D-Ala)-di-trans,octa-cis-undecaprenyl diphosphate = [GlcNAc-(1-&gt;4)-Mur2Ac(oyl-L-Ala-gamma-D-Glu-L-Lys-D-Ala-D-Ala)](n+1)-di-trans,octa-cis-undecaprenyl diphosphate + di-trans,octa-cis-undecaprenyl diphosphate + H(+)</text>
        <dbReference type="Rhea" id="RHEA:23708"/>
        <dbReference type="Rhea" id="RHEA-COMP:9602"/>
        <dbReference type="Rhea" id="RHEA-COMP:9603"/>
        <dbReference type="ChEBI" id="CHEBI:15378"/>
        <dbReference type="ChEBI" id="CHEBI:58405"/>
        <dbReference type="ChEBI" id="CHEBI:60033"/>
        <dbReference type="ChEBI" id="CHEBI:78435"/>
        <dbReference type="EC" id="2.4.99.28"/>
    </reaction>
</comment>
<dbReference type="eggNOG" id="COG4953">
    <property type="taxonomic scope" value="Bacteria"/>
</dbReference>
<dbReference type="KEGG" id="meh:M301_0674"/>
<feature type="domain" description="Glycosyl transferase family 51" evidence="13">
    <location>
        <begin position="62"/>
        <end position="220"/>
    </location>
</feature>